<feature type="compositionally biased region" description="Low complexity" evidence="3">
    <location>
        <begin position="45"/>
        <end position="66"/>
    </location>
</feature>
<evidence type="ECO:0000259" key="5">
    <source>
        <dbReference type="PROSITE" id="PS50106"/>
    </source>
</evidence>
<evidence type="ECO:0000256" key="2">
    <source>
        <dbReference type="ARBA" id="ARBA00022801"/>
    </source>
</evidence>
<dbReference type="Gene3D" id="2.40.10.120">
    <property type="match status" value="1"/>
</dbReference>
<dbReference type="Pfam" id="PF13180">
    <property type="entry name" value="PDZ_2"/>
    <property type="match status" value="1"/>
</dbReference>
<dbReference type="PROSITE" id="PS50106">
    <property type="entry name" value="PDZ"/>
    <property type="match status" value="1"/>
</dbReference>
<dbReference type="Gene3D" id="2.30.42.10">
    <property type="match status" value="1"/>
</dbReference>
<dbReference type="InterPro" id="IPR001940">
    <property type="entry name" value="Peptidase_S1C"/>
</dbReference>
<dbReference type="SUPFAM" id="SSF50156">
    <property type="entry name" value="PDZ domain-like"/>
    <property type="match status" value="1"/>
</dbReference>
<dbReference type="PANTHER" id="PTHR43343:SF3">
    <property type="entry name" value="PROTEASE DO-LIKE 8, CHLOROPLASTIC"/>
    <property type="match status" value="1"/>
</dbReference>
<feature type="domain" description="PDZ" evidence="5">
    <location>
        <begin position="453"/>
        <end position="530"/>
    </location>
</feature>
<protein>
    <recommendedName>
        <fullName evidence="5">PDZ domain-containing protein</fullName>
    </recommendedName>
</protein>
<organism evidence="6">
    <name type="scientific">hydrothermal vent metagenome</name>
    <dbReference type="NCBI Taxonomy" id="652676"/>
    <lineage>
        <taxon>unclassified sequences</taxon>
        <taxon>metagenomes</taxon>
        <taxon>ecological metagenomes</taxon>
    </lineage>
</organism>
<name>A0A3B0SPD3_9ZZZZ</name>
<dbReference type="SUPFAM" id="SSF50494">
    <property type="entry name" value="Trypsin-like serine proteases"/>
    <property type="match status" value="1"/>
</dbReference>
<dbReference type="PANTHER" id="PTHR43343">
    <property type="entry name" value="PEPTIDASE S12"/>
    <property type="match status" value="1"/>
</dbReference>
<evidence type="ECO:0000256" key="4">
    <source>
        <dbReference type="SAM" id="Phobius"/>
    </source>
</evidence>
<dbReference type="InterPro" id="IPR051201">
    <property type="entry name" value="Chloro_Bact_Ser_Proteases"/>
</dbReference>
<dbReference type="GO" id="GO:0006508">
    <property type="term" value="P:proteolysis"/>
    <property type="evidence" value="ECO:0007669"/>
    <property type="project" value="UniProtKB-KW"/>
</dbReference>
<reference evidence="6" key="1">
    <citation type="submission" date="2018-06" db="EMBL/GenBank/DDBJ databases">
        <authorList>
            <person name="Zhirakovskaya E."/>
        </authorList>
    </citation>
    <scope>NUCLEOTIDE SEQUENCE</scope>
</reference>
<evidence type="ECO:0000313" key="6">
    <source>
        <dbReference type="EMBL" id="VAW08151.1"/>
    </source>
</evidence>
<dbReference type="CDD" id="cd06779">
    <property type="entry name" value="cpPDZ_Deg_HtrA-like"/>
    <property type="match status" value="1"/>
</dbReference>
<keyword evidence="1" id="KW-0645">Protease</keyword>
<keyword evidence="4" id="KW-0472">Membrane</keyword>
<dbReference type="InterPro" id="IPR009003">
    <property type="entry name" value="Peptidase_S1_PA"/>
</dbReference>
<dbReference type="GO" id="GO:0004252">
    <property type="term" value="F:serine-type endopeptidase activity"/>
    <property type="evidence" value="ECO:0007669"/>
    <property type="project" value="InterPro"/>
</dbReference>
<feature type="transmembrane region" description="Helical" evidence="4">
    <location>
        <begin position="183"/>
        <end position="206"/>
    </location>
</feature>
<feature type="compositionally biased region" description="Low complexity" evidence="3">
    <location>
        <begin position="81"/>
        <end position="96"/>
    </location>
</feature>
<feature type="region of interest" description="Disordered" evidence="3">
    <location>
        <begin position="1"/>
        <end position="116"/>
    </location>
</feature>
<keyword evidence="4" id="KW-0812">Transmembrane</keyword>
<evidence type="ECO:0000256" key="3">
    <source>
        <dbReference type="SAM" id="MobiDB-lite"/>
    </source>
</evidence>
<proteinExistence type="predicted"/>
<sequence>MNTTSDPHDATNPESEDTSFTDSPETQPPTTELLPGHDESVPANDPSDLTAPAPTTDTVDAATSDAQNASNVTSPPPLGTPPDTATTDAGTVDAGVNPPPTPRAFPGDLDTTTPLGSVLSEAGITQRELDPTRAPDPSAPADYGAIVRTLPPIEDAADPVGYRTPSVPTPSSSKGSTGPGRGVIFGLTLVASMLGALLMLGGMWAFGAFDDPASSGVPAVTAAPSAAPVATLAPGQTPVGGYDPVQVGNRVVPSVVAIEVGQEVDGEFSAVASGSGVIIDAGGLIVTNNHVVEGSTAVRVTLFDGRIFDATVEGTDAITDLALVRIEATGLTPIAIGNTSELSIGSKAIAIGSPLALVGGPSLSVGVISAFDREVNTSSNQLFGMLQTDAAINPGSSGGALVNDRGELIGIVTAVAVSDRGPEGIGFATPVEVMTRIIDELRATGTVRHAFLGIIGSTYVADLEDGSMRPSGAEIVDFAPDSAAETAGLQIGDTIIAVDGVEYRTMDSLIIALRFYSVGDTIQVDVIRNGEEVTVPVILGERPDDL</sequence>
<dbReference type="InterPro" id="IPR036034">
    <property type="entry name" value="PDZ_sf"/>
</dbReference>
<accession>A0A3B0SPD3</accession>
<dbReference type="PRINTS" id="PR00834">
    <property type="entry name" value="PROTEASES2C"/>
</dbReference>
<evidence type="ECO:0000256" key="1">
    <source>
        <dbReference type="ARBA" id="ARBA00022670"/>
    </source>
</evidence>
<feature type="compositionally biased region" description="Low complexity" evidence="3">
    <location>
        <begin position="24"/>
        <end position="34"/>
    </location>
</feature>
<dbReference type="AlphaFoldDB" id="A0A3B0SPD3"/>
<gene>
    <name evidence="6" type="ORF">MNBD_ACTINO02-662</name>
</gene>
<keyword evidence="2" id="KW-0378">Hydrolase</keyword>
<dbReference type="Pfam" id="PF13365">
    <property type="entry name" value="Trypsin_2"/>
    <property type="match status" value="1"/>
</dbReference>
<dbReference type="InterPro" id="IPR001478">
    <property type="entry name" value="PDZ"/>
</dbReference>
<keyword evidence="4" id="KW-1133">Transmembrane helix</keyword>
<dbReference type="SMART" id="SM00228">
    <property type="entry name" value="PDZ"/>
    <property type="match status" value="1"/>
</dbReference>
<dbReference type="EMBL" id="UOEK01000445">
    <property type="protein sequence ID" value="VAW08151.1"/>
    <property type="molecule type" value="Genomic_DNA"/>
</dbReference>
<feature type="compositionally biased region" description="Basic and acidic residues" evidence="3">
    <location>
        <begin position="1"/>
        <end position="11"/>
    </location>
</feature>